<dbReference type="InterPro" id="IPR013926">
    <property type="entry name" value="CGI121/TPRKB"/>
</dbReference>
<dbReference type="PANTHER" id="PTHR15840">
    <property type="entry name" value="CGI-121 FAMILY MEMBER"/>
    <property type="match status" value="1"/>
</dbReference>
<proteinExistence type="inferred from homology"/>
<name>A0AAW0HP86_MYOGA</name>
<evidence type="ECO:0000313" key="8">
    <source>
        <dbReference type="Proteomes" id="UP001488838"/>
    </source>
</evidence>
<evidence type="ECO:0000256" key="1">
    <source>
        <dbReference type="ARBA" id="ARBA00004123"/>
    </source>
</evidence>
<dbReference type="Gene3D" id="3.30.2380.10">
    <property type="entry name" value="CGI121/TPRKB"/>
    <property type="match status" value="1"/>
</dbReference>
<feature type="non-terminal residue" evidence="7">
    <location>
        <position position="1"/>
    </location>
</feature>
<dbReference type="EMBL" id="JBBHLL010000404">
    <property type="protein sequence ID" value="KAK7803768.1"/>
    <property type="molecule type" value="Genomic_DNA"/>
</dbReference>
<keyword evidence="4 5" id="KW-0539">Nucleus</keyword>
<dbReference type="GO" id="GO:0000408">
    <property type="term" value="C:EKC/KEOPS complex"/>
    <property type="evidence" value="ECO:0007669"/>
    <property type="project" value="TreeGrafter"/>
</dbReference>
<sequence length="229" mass="26148">EMQLSQQLDLFPECRVTLLLFKDVKNAGDLRRRAMEGSLCGSLINPNMIVDPFQVLVAANKAIHLHKLGKMKTRTLSTEIIFNLSPNNNISEALKKFGISERDTSVLMVYVEEGDNQIHLQYLISQAYKLSPHEESIGTLLDAIIWMSGKELQQNEQKQDAYSSYQPGVRHEDHGKRHPKNLREETQNDDNDVVVQKEVPFVLAQLTVSFLSQFWKQNSPLQKCRISAQ</sequence>
<reference evidence="7 8" key="1">
    <citation type="journal article" date="2023" name="bioRxiv">
        <title>Conserved and derived expression patterns and positive selection on dental genes reveal complex evolutionary context of ever-growing rodent molars.</title>
        <authorList>
            <person name="Calamari Z.T."/>
            <person name="Song A."/>
            <person name="Cohen E."/>
            <person name="Akter M."/>
            <person name="Roy R.D."/>
            <person name="Hallikas O."/>
            <person name="Christensen M.M."/>
            <person name="Li P."/>
            <person name="Marangoni P."/>
            <person name="Jernvall J."/>
            <person name="Klein O.D."/>
        </authorList>
    </citation>
    <scope>NUCLEOTIDE SEQUENCE [LARGE SCALE GENOMIC DNA]</scope>
    <source>
        <strain evidence="7">V071</strain>
    </source>
</reference>
<dbReference type="SUPFAM" id="SSF143870">
    <property type="entry name" value="PF0523-like"/>
    <property type="match status" value="1"/>
</dbReference>
<dbReference type="GO" id="GO:0005829">
    <property type="term" value="C:cytosol"/>
    <property type="evidence" value="ECO:0007669"/>
    <property type="project" value="TreeGrafter"/>
</dbReference>
<feature type="compositionally biased region" description="Basic and acidic residues" evidence="6">
    <location>
        <begin position="169"/>
        <end position="186"/>
    </location>
</feature>
<dbReference type="AlphaFoldDB" id="A0AAW0HP86"/>
<keyword evidence="3" id="KW-0819">tRNA processing</keyword>
<comment type="subcellular location">
    <subcellularLocation>
        <location evidence="1">Nucleus</location>
    </subcellularLocation>
</comment>
<comment type="caution">
    <text evidence="7">The sequence shown here is derived from an EMBL/GenBank/DDBJ whole genome shotgun (WGS) entry which is preliminary data.</text>
</comment>
<protein>
    <recommendedName>
        <fullName evidence="9">TP53RK binding protein</fullName>
    </recommendedName>
</protein>
<dbReference type="PANTHER" id="PTHR15840:SF10">
    <property type="entry name" value="EKC_KEOPS COMPLEX SUBUNIT TPRKB"/>
    <property type="match status" value="1"/>
</dbReference>
<evidence type="ECO:0000256" key="6">
    <source>
        <dbReference type="SAM" id="MobiDB-lite"/>
    </source>
</evidence>
<dbReference type="InterPro" id="IPR036504">
    <property type="entry name" value="CGI121/TPRKB_sf"/>
</dbReference>
<feature type="compositionally biased region" description="Polar residues" evidence="6">
    <location>
        <begin position="156"/>
        <end position="166"/>
    </location>
</feature>
<organism evidence="7 8">
    <name type="scientific">Myodes glareolus</name>
    <name type="common">Bank vole</name>
    <name type="synonym">Clethrionomys glareolus</name>
    <dbReference type="NCBI Taxonomy" id="447135"/>
    <lineage>
        <taxon>Eukaryota</taxon>
        <taxon>Metazoa</taxon>
        <taxon>Chordata</taxon>
        <taxon>Craniata</taxon>
        <taxon>Vertebrata</taxon>
        <taxon>Euteleostomi</taxon>
        <taxon>Mammalia</taxon>
        <taxon>Eutheria</taxon>
        <taxon>Euarchontoglires</taxon>
        <taxon>Glires</taxon>
        <taxon>Rodentia</taxon>
        <taxon>Myomorpha</taxon>
        <taxon>Muroidea</taxon>
        <taxon>Cricetidae</taxon>
        <taxon>Arvicolinae</taxon>
        <taxon>Myodes</taxon>
    </lineage>
</organism>
<dbReference type="GO" id="GO:0002949">
    <property type="term" value="P:tRNA threonylcarbamoyladenosine modification"/>
    <property type="evidence" value="ECO:0007669"/>
    <property type="project" value="TreeGrafter"/>
</dbReference>
<dbReference type="Proteomes" id="UP001488838">
    <property type="component" value="Unassembled WGS sequence"/>
</dbReference>
<evidence type="ECO:0000256" key="4">
    <source>
        <dbReference type="ARBA" id="ARBA00023242"/>
    </source>
</evidence>
<dbReference type="GO" id="GO:0005634">
    <property type="term" value="C:nucleus"/>
    <property type="evidence" value="ECO:0007669"/>
    <property type="project" value="UniProtKB-SubCell"/>
</dbReference>
<evidence type="ECO:0000256" key="3">
    <source>
        <dbReference type="ARBA" id="ARBA00022694"/>
    </source>
</evidence>
<feature type="region of interest" description="Disordered" evidence="6">
    <location>
        <begin position="156"/>
        <end position="190"/>
    </location>
</feature>
<evidence type="ECO:0000256" key="2">
    <source>
        <dbReference type="ARBA" id="ARBA00005546"/>
    </source>
</evidence>
<comment type="similarity">
    <text evidence="2 5">Belongs to the CGI121/TPRKB family.</text>
</comment>
<accession>A0AAW0HP86</accession>
<feature type="non-terminal residue" evidence="7">
    <location>
        <position position="229"/>
    </location>
</feature>
<evidence type="ECO:0008006" key="9">
    <source>
        <dbReference type="Google" id="ProtNLM"/>
    </source>
</evidence>
<keyword evidence="8" id="KW-1185">Reference proteome</keyword>
<evidence type="ECO:0000256" key="5">
    <source>
        <dbReference type="RuleBase" id="RU004398"/>
    </source>
</evidence>
<dbReference type="Pfam" id="PF08617">
    <property type="entry name" value="CGI-121"/>
    <property type="match status" value="1"/>
</dbReference>
<evidence type="ECO:0000313" key="7">
    <source>
        <dbReference type="EMBL" id="KAK7803768.1"/>
    </source>
</evidence>
<gene>
    <name evidence="7" type="ORF">U0070_003116</name>
</gene>